<feature type="compositionally biased region" description="Basic and acidic residues" evidence="10">
    <location>
        <begin position="1"/>
        <end position="28"/>
    </location>
</feature>
<dbReference type="GO" id="GO:0033617">
    <property type="term" value="P:mitochondrial respiratory chain complex IV assembly"/>
    <property type="evidence" value="ECO:0007669"/>
    <property type="project" value="InterPro"/>
</dbReference>
<gene>
    <name evidence="11" type="ORF">K431DRAFT_288761</name>
</gene>
<evidence type="ECO:0000256" key="9">
    <source>
        <dbReference type="PIRNR" id="PIRNR007871"/>
    </source>
</evidence>
<comment type="caution">
    <text evidence="11">The sequence shown here is derived from an EMBL/GenBank/DDBJ whole genome shotgun (WGS) entry which is preliminary data.</text>
</comment>
<comment type="similarity">
    <text evidence="2 9">Belongs to the COX20 family.</text>
</comment>
<evidence type="ECO:0000256" key="8">
    <source>
        <dbReference type="ARBA" id="ARBA00023136"/>
    </source>
</evidence>
<dbReference type="OrthoDB" id="14603at2759"/>
<evidence type="ECO:0000256" key="6">
    <source>
        <dbReference type="ARBA" id="ARBA00022989"/>
    </source>
</evidence>
<feature type="region of interest" description="Disordered" evidence="10">
    <location>
        <begin position="161"/>
        <end position="206"/>
    </location>
</feature>
<sequence>MADDTRQHTQSQRKEDLSHDALTVDKTAKAFTGNQWSSSSVQPHQPPSNANLMPGGTEHTAGGKLPDVTLSSAVSSIKLEEFQSIHKKPCVRDSLMPGIGGGFALGGLRAIFGATIWSSCSWAVATFCGTSAVMYQYCQYRRQMEKDGMIRAMEILEKKDAERKAREAQKERVREARRKAKEEELEGKYKDARGESGSGRSWWKIW</sequence>
<keyword evidence="8 9" id="KW-0472">Membrane</keyword>
<comment type="subcellular location">
    <subcellularLocation>
        <location evidence="1 9">Mitochondrion inner membrane</location>
    </subcellularLocation>
</comment>
<dbReference type="AlphaFoldDB" id="A0A9P4Q388"/>
<dbReference type="PIRSF" id="PIRSF007871">
    <property type="entry name" value="Cox20"/>
    <property type="match status" value="1"/>
</dbReference>
<evidence type="ECO:0000256" key="5">
    <source>
        <dbReference type="ARBA" id="ARBA00022792"/>
    </source>
</evidence>
<dbReference type="InterPro" id="IPR022533">
    <property type="entry name" value="Cox20"/>
</dbReference>
<keyword evidence="12" id="KW-1185">Reference proteome</keyword>
<feature type="compositionally biased region" description="Basic and acidic residues" evidence="10">
    <location>
        <begin position="161"/>
        <end position="194"/>
    </location>
</feature>
<evidence type="ECO:0000256" key="3">
    <source>
        <dbReference type="ARBA" id="ARBA00017689"/>
    </source>
</evidence>
<organism evidence="11 12">
    <name type="scientific">Polychaeton citri CBS 116435</name>
    <dbReference type="NCBI Taxonomy" id="1314669"/>
    <lineage>
        <taxon>Eukaryota</taxon>
        <taxon>Fungi</taxon>
        <taxon>Dikarya</taxon>
        <taxon>Ascomycota</taxon>
        <taxon>Pezizomycotina</taxon>
        <taxon>Dothideomycetes</taxon>
        <taxon>Dothideomycetidae</taxon>
        <taxon>Capnodiales</taxon>
        <taxon>Capnodiaceae</taxon>
        <taxon>Polychaeton</taxon>
    </lineage>
</organism>
<dbReference type="GO" id="GO:0005743">
    <property type="term" value="C:mitochondrial inner membrane"/>
    <property type="evidence" value="ECO:0007669"/>
    <property type="project" value="UniProtKB-SubCell"/>
</dbReference>
<evidence type="ECO:0000256" key="1">
    <source>
        <dbReference type="ARBA" id="ARBA00004273"/>
    </source>
</evidence>
<protein>
    <recommendedName>
        <fullName evidence="3 9">Cytochrome c oxidase assembly protein COX20, mitochondrial</fullName>
    </recommendedName>
</protein>
<keyword evidence="5 9" id="KW-0999">Mitochondrion inner membrane</keyword>
<evidence type="ECO:0000313" key="12">
    <source>
        <dbReference type="Proteomes" id="UP000799441"/>
    </source>
</evidence>
<reference evidence="11" key="1">
    <citation type="journal article" date="2020" name="Stud. Mycol.">
        <title>101 Dothideomycetes genomes: a test case for predicting lifestyles and emergence of pathogens.</title>
        <authorList>
            <person name="Haridas S."/>
            <person name="Albert R."/>
            <person name="Binder M."/>
            <person name="Bloem J."/>
            <person name="Labutti K."/>
            <person name="Salamov A."/>
            <person name="Andreopoulos B."/>
            <person name="Baker S."/>
            <person name="Barry K."/>
            <person name="Bills G."/>
            <person name="Bluhm B."/>
            <person name="Cannon C."/>
            <person name="Castanera R."/>
            <person name="Culley D."/>
            <person name="Daum C."/>
            <person name="Ezra D."/>
            <person name="Gonzalez J."/>
            <person name="Henrissat B."/>
            <person name="Kuo A."/>
            <person name="Liang C."/>
            <person name="Lipzen A."/>
            <person name="Lutzoni F."/>
            <person name="Magnuson J."/>
            <person name="Mondo S."/>
            <person name="Nolan M."/>
            <person name="Ohm R."/>
            <person name="Pangilinan J."/>
            <person name="Park H.-J."/>
            <person name="Ramirez L."/>
            <person name="Alfaro M."/>
            <person name="Sun H."/>
            <person name="Tritt A."/>
            <person name="Yoshinaga Y."/>
            <person name="Zwiers L.-H."/>
            <person name="Turgeon B."/>
            <person name="Goodwin S."/>
            <person name="Spatafora J."/>
            <person name="Crous P."/>
            <person name="Grigoriev I."/>
        </authorList>
    </citation>
    <scope>NUCLEOTIDE SEQUENCE</scope>
    <source>
        <strain evidence="11">CBS 116435</strain>
    </source>
</reference>
<name>A0A9P4Q388_9PEZI</name>
<dbReference type="Proteomes" id="UP000799441">
    <property type="component" value="Unassembled WGS sequence"/>
</dbReference>
<keyword evidence="6" id="KW-1133">Transmembrane helix</keyword>
<evidence type="ECO:0000256" key="4">
    <source>
        <dbReference type="ARBA" id="ARBA00022692"/>
    </source>
</evidence>
<accession>A0A9P4Q388</accession>
<evidence type="ECO:0000256" key="2">
    <source>
        <dbReference type="ARBA" id="ARBA00009575"/>
    </source>
</evidence>
<evidence type="ECO:0000256" key="7">
    <source>
        <dbReference type="ARBA" id="ARBA00023128"/>
    </source>
</evidence>
<dbReference type="EMBL" id="MU003849">
    <property type="protein sequence ID" value="KAF2717232.1"/>
    <property type="molecule type" value="Genomic_DNA"/>
</dbReference>
<dbReference type="PANTHER" id="PTHR31586:SF1">
    <property type="entry name" value="CYTOCHROME C OXIDASE ASSEMBLY PROTEIN COX20, MITOCHONDRIAL"/>
    <property type="match status" value="1"/>
</dbReference>
<dbReference type="PANTHER" id="PTHR31586">
    <property type="entry name" value="CYTOCHROME C OXIDASE PROTEIN 20"/>
    <property type="match status" value="1"/>
</dbReference>
<keyword evidence="7 9" id="KW-0496">Mitochondrion</keyword>
<comment type="function">
    <text evidence="9">Involved in the assembly of the cytochrome c oxidase complex.</text>
</comment>
<evidence type="ECO:0000256" key="10">
    <source>
        <dbReference type="SAM" id="MobiDB-lite"/>
    </source>
</evidence>
<dbReference type="Pfam" id="PF12597">
    <property type="entry name" value="Cox20"/>
    <property type="match status" value="1"/>
</dbReference>
<feature type="region of interest" description="Disordered" evidence="10">
    <location>
        <begin position="1"/>
        <end position="65"/>
    </location>
</feature>
<evidence type="ECO:0000313" key="11">
    <source>
        <dbReference type="EMBL" id="KAF2717232.1"/>
    </source>
</evidence>
<proteinExistence type="inferred from homology"/>
<keyword evidence="4" id="KW-0812">Transmembrane</keyword>